<name>A0ABN8ZMZ0_RANTA</name>
<proteinExistence type="predicted"/>
<reference evidence="3" key="1">
    <citation type="submission" date="2023-04" db="EMBL/GenBank/DDBJ databases">
        <authorList>
            <consortium name="ELIXIR-Norway"/>
        </authorList>
    </citation>
    <scope>NUCLEOTIDE SEQUENCE [LARGE SCALE GENOMIC DNA]</scope>
</reference>
<feature type="chain" id="PRO_5047398366" evidence="2">
    <location>
        <begin position="21"/>
        <end position="149"/>
    </location>
</feature>
<dbReference type="EMBL" id="OX459941">
    <property type="protein sequence ID" value="CAI9175297.1"/>
    <property type="molecule type" value="Genomic_DNA"/>
</dbReference>
<evidence type="ECO:0000313" key="4">
    <source>
        <dbReference type="Proteomes" id="UP001176941"/>
    </source>
</evidence>
<protein>
    <submittedName>
        <fullName evidence="3">Uncharacterized protein</fullName>
    </submittedName>
</protein>
<evidence type="ECO:0000256" key="1">
    <source>
        <dbReference type="SAM" id="MobiDB-lite"/>
    </source>
</evidence>
<evidence type="ECO:0000313" key="3">
    <source>
        <dbReference type="EMBL" id="CAI9175297.1"/>
    </source>
</evidence>
<feature type="signal peptide" evidence="2">
    <location>
        <begin position="1"/>
        <end position="20"/>
    </location>
</feature>
<organism evidence="3 4">
    <name type="scientific">Rangifer tarandus platyrhynchus</name>
    <name type="common">Svalbard reindeer</name>
    <dbReference type="NCBI Taxonomy" id="3082113"/>
    <lineage>
        <taxon>Eukaryota</taxon>
        <taxon>Metazoa</taxon>
        <taxon>Chordata</taxon>
        <taxon>Craniata</taxon>
        <taxon>Vertebrata</taxon>
        <taxon>Euteleostomi</taxon>
        <taxon>Mammalia</taxon>
        <taxon>Eutheria</taxon>
        <taxon>Laurasiatheria</taxon>
        <taxon>Artiodactyla</taxon>
        <taxon>Ruminantia</taxon>
        <taxon>Pecora</taxon>
        <taxon>Cervidae</taxon>
        <taxon>Odocoileinae</taxon>
        <taxon>Rangifer</taxon>
    </lineage>
</organism>
<evidence type="ECO:0000256" key="2">
    <source>
        <dbReference type="SAM" id="SignalP"/>
    </source>
</evidence>
<feature type="region of interest" description="Disordered" evidence="1">
    <location>
        <begin position="88"/>
        <end position="115"/>
    </location>
</feature>
<keyword evidence="4" id="KW-1185">Reference proteome</keyword>
<gene>
    <name evidence="3" type="ORF">MRATA1EN1_LOCUS24259</name>
</gene>
<accession>A0ABN8ZMZ0</accession>
<dbReference type="Proteomes" id="UP001176941">
    <property type="component" value="Chromosome 5"/>
</dbReference>
<keyword evidence="2" id="KW-0732">Signal</keyword>
<sequence length="149" mass="15977">MKTQAAVLLLFAGRPAALDGCERLALRRRPPEKLGLWGTLTGWCGLISGCGPWGEAKAALKSFVVTAVGLKVIFDHLGPAESALTCLQGPNDRDPRSPYGRMRSQCRSSSEAPPRPHGAFALILPRGLGHWGFRFLPSIVSELGQESVS</sequence>